<dbReference type="AlphaFoldDB" id="A0A9P7BFT2"/>
<feature type="compositionally biased region" description="Basic and acidic residues" evidence="9">
    <location>
        <begin position="122"/>
        <end position="149"/>
    </location>
</feature>
<evidence type="ECO:0000256" key="4">
    <source>
        <dbReference type="ARBA" id="ARBA00015108"/>
    </source>
</evidence>
<keyword evidence="7" id="KW-0143">Chaperone</keyword>
<feature type="region of interest" description="Disordered" evidence="9">
    <location>
        <begin position="97"/>
        <end position="162"/>
    </location>
</feature>
<evidence type="ECO:0000256" key="9">
    <source>
        <dbReference type="SAM" id="MobiDB-lite"/>
    </source>
</evidence>
<organism evidence="10 11">
    <name type="scientific">Pichia californica</name>
    <dbReference type="NCBI Taxonomy" id="460514"/>
    <lineage>
        <taxon>Eukaryota</taxon>
        <taxon>Fungi</taxon>
        <taxon>Dikarya</taxon>
        <taxon>Ascomycota</taxon>
        <taxon>Saccharomycotina</taxon>
        <taxon>Pichiomycetes</taxon>
        <taxon>Pichiales</taxon>
        <taxon>Pichiaceae</taxon>
        <taxon>Pichia</taxon>
    </lineage>
</organism>
<protein>
    <recommendedName>
        <fullName evidence="4">Mitochondrial zinc maintenance protein 1, mitochondrial</fullName>
    </recommendedName>
</protein>
<evidence type="ECO:0000256" key="6">
    <source>
        <dbReference type="ARBA" id="ARBA00023128"/>
    </source>
</evidence>
<sequence length="162" mass="18080">MASTRALNAYRSALRATKIAFTNDTTRLLAARSKIKHEMKLENSSTHPKYTPAERIKLLENVSNFLIHNIVQGVKKTEDKNSRYTLNIHKDTELGDNEEIKKNKSRFSSGSSAVTGDNQKSNLDKAKEGVTDTYDKAASHVQPEEEKGVFQKIGDTLSGKKN</sequence>
<feature type="compositionally biased region" description="Polar residues" evidence="9">
    <location>
        <begin position="106"/>
        <end position="121"/>
    </location>
</feature>
<reference evidence="10" key="1">
    <citation type="submission" date="2020-11" db="EMBL/GenBank/DDBJ databases">
        <title>Kefir isolates.</title>
        <authorList>
            <person name="Marcisauskas S."/>
            <person name="Kim Y."/>
            <person name="Blasche S."/>
        </authorList>
    </citation>
    <scope>NUCLEOTIDE SEQUENCE</scope>
    <source>
        <strain evidence="10">Olga-1</strain>
    </source>
</reference>
<dbReference type="GO" id="GO:0005759">
    <property type="term" value="C:mitochondrial matrix"/>
    <property type="evidence" value="ECO:0007669"/>
    <property type="project" value="UniProtKB-SubCell"/>
</dbReference>
<dbReference type="InterPro" id="IPR050435">
    <property type="entry name" value="MZM1/LYRM7"/>
</dbReference>
<accession>A0A9P7BFT2</accession>
<dbReference type="InterPro" id="IPR045298">
    <property type="entry name" value="Complex1_LYR_LYRM7"/>
</dbReference>
<keyword evidence="11" id="KW-1185">Reference proteome</keyword>
<dbReference type="InterPro" id="IPR007250">
    <property type="entry name" value="HSP9_HSP12"/>
</dbReference>
<dbReference type="GO" id="GO:0034551">
    <property type="term" value="P:mitochondrial respiratory chain complex III assembly"/>
    <property type="evidence" value="ECO:0007669"/>
    <property type="project" value="InterPro"/>
</dbReference>
<evidence type="ECO:0000313" key="11">
    <source>
        <dbReference type="Proteomes" id="UP000697127"/>
    </source>
</evidence>
<name>A0A9P7BFT2_9ASCO</name>
<comment type="caution">
    <text evidence="10">The sequence shown here is derived from an EMBL/GenBank/DDBJ whole genome shotgun (WGS) entry which is preliminary data.</text>
</comment>
<evidence type="ECO:0000313" key="10">
    <source>
        <dbReference type="EMBL" id="KAG0688460.1"/>
    </source>
</evidence>
<dbReference type="PANTHER" id="PTHR46749:SF1">
    <property type="entry name" value="COMPLEX III ASSEMBLY FACTOR LYRM7"/>
    <property type="match status" value="1"/>
</dbReference>
<dbReference type="Gene3D" id="6.10.250.2440">
    <property type="match status" value="2"/>
</dbReference>
<evidence type="ECO:0000256" key="2">
    <source>
        <dbReference type="ARBA" id="ARBA00009949"/>
    </source>
</evidence>
<evidence type="ECO:0000256" key="1">
    <source>
        <dbReference type="ARBA" id="ARBA00004305"/>
    </source>
</evidence>
<comment type="similarity">
    <text evidence="2">Belongs to the complex I LYR family. MZM1 subfamily.</text>
</comment>
<evidence type="ECO:0000256" key="7">
    <source>
        <dbReference type="ARBA" id="ARBA00023186"/>
    </source>
</evidence>
<dbReference type="CDD" id="cd20267">
    <property type="entry name" value="Complex1_LYR_LYRM7"/>
    <property type="match status" value="1"/>
</dbReference>
<evidence type="ECO:0000256" key="8">
    <source>
        <dbReference type="ARBA" id="ARBA00025268"/>
    </source>
</evidence>
<dbReference type="GO" id="GO:0044183">
    <property type="term" value="F:protein folding chaperone"/>
    <property type="evidence" value="ECO:0007669"/>
    <property type="project" value="TreeGrafter"/>
</dbReference>
<dbReference type="OrthoDB" id="529194at2759"/>
<dbReference type="Pfam" id="PF04119">
    <property type="entry name" value="HSP9_HSP12"/>
    <property type="match status" value="1"/>
</dbReference>
<keyword evidence="5" id="KW-0809">Transit peptide</keyword>
<comment type="subcellular location">
    <subcellularLocation>
        <location evidence="1">Mitochondrion matrix</location>
    </subcellularLocation>
</comment>
<evidence type="ECO:0000256" key="3">
    <source>
        <dbReference type="ARBA" id="ARBA00011589"/>
    </source>
</evidence>
<gene>
    <name evidence="10" type="primary">MZM1</name>
    <name evidence="10" type="ORF">C6P40_000920</name>
</gene>
<keyword evidence="6" id="KW-0496">Mitochondrion</keyword>
<proteinExistence type="inferred from homology"/>
<comment type="subunit">
    <text evidence="3">Interacts with RIP1.</text>
</comment>
<evidence type="ECO:0000256" key="5">
    <source>
        <dbReference type="ARBA" id="ARBA00022946"/>
    </source>
</evidence>
<comment type="function">
    <text evidence="8">Assembly factor required for Rieske Fe-S protein RIP1 incorporation into the cytochrome b-c1 (CIII) complex. Functions as a chaperone, binding to this subunit within the mitochondrial matrix and stabilizing it prior to its translocation and insertion into the late CIII dimeric intermediate within the mitochondrial inner membrane. Modulates the mitochondrial matrix zinc pool.</text>
</comment>
<dbReference type="PANTHER" id="PTHR46749">
    <property type="entry name" value="COMPLEX III ASSEMBLY FACTOR LYRM7"/>
    <property type="match status" value="1"/>
</dbReference>
<dbReference type="Proteomes" id="UP000697127">
    <property type="component" value="Unassembled WGS sequence"/>
</dbReference>
<dbReference type="EMBL" id="PUHW01000149">
    <property type="protein sequence ID" value="KAG0688460.1"/>
    <property type="molecule type" value="Genomic_DNA"/>
</dbReference>